<protein>
    <submittedName>
        <fullName evidence="7">Cellulase family glycosylhydrolase</fullName>
    </submittedName>
</protein>
<keyword evidence="3 4" id="KW-0326">Glycosidase</keyword>
<proteinExistence type="inferred from homology"/>
<dbReference type="InterPro" id="IPR013780">
    <property type="entry name" value="Glyco_hydro_b"/>
</dbReference>
<keyword evidence="8" id="KW-1185">Reference proteome</keyword>
<evidence type="ECO:0000256" key="4">
    <source>
        <dbReference type="RuleBase" id="RU361153"/>
    </source>
</evidence>
<evidence type="ECO:0000256" key="1">
    <source>
        <dbReference type="ARBA" id="ARBA00005641"/>
    </source>
</evidence>
<dbReference type="InterPro" id="IPR052066">
    <property type="entry name" value="Glycosphingolipid_Hydrolases"/>
</dbReference>
<evidence type="ECO:0000256" key="2">
    <source>
        <dbReference type="ARBA" id="ARBA00022801"/>
    </source>
</evidence>
<dbReference type="EMBL" id="JACVDC010000014">
    <property type="protein sequence ID" value="MBC9795743.1"/>
    <property type="molecule type" value="Genomic_DNA"/>
</dbReference>
<dbReference type="GO" id="GO:0004553">
    <property type="term" value="F:hydrolase activity, hydrolyzing O-glycosyl compounds"/>
    <property type="evidence" value="ECO:0007669"/>
    <property type="project" value="InterPro"/>
</dbReference>
<accession>A0A926Q1L6</accession>
<dbReference type="Gene3D" id="2.60.40.1180">
    <property type="entry name" value="Golgi alpha-mannosidase II"/>
    <property type="match status" value="1"/>
</dbReference>
<organism evidence="7 8">
    <name type="scientific">Sinomicrobium weinanense</name>
    <dbReference type="NCBI Taxonomy" id="2842200"/>
    <lineage>
        <taxon>Bacteria</taxon>
        <taxon>Pseudomonadati</taxon>
        <taxon>Bacteroidota</taxon>
        <taxon>Flavobacteriia</taxon>
        <taxon>Flavobacteriales</taxon>
        <taxon>Flavobacteriaceae</taxon>
        <taxon>Sinomicrobium</taxon>
    </lineage>
</organism>
<dbReference type="PANTHER" id="PTHR31308:SF3">
    <property type="entry name" value="ENDOGLYCOCERAMIDASE"/>
    <property type="match status" value="1"/>
</dbReference>
<comment type="similarity">
    <text evidence="1 4">Belongs to the glycosyl hydrolase 5 (cellulase A) family.</text>
</comment>
<evidence type="ECO:0000313" key="7">
    <source>
        <dbReference type="EMBL" id="MBC9795743.1"/>
    </source>
</evidence>
<gene>
    <name evidence="7" type="ORF">IBL28_07185</name>
</gene>
<name>A0A926Q1L6_9FLAO</name>
<evidence type="ECO:0000256" key="3">
    <source>
        <dbReference type="ARBA" id="ARBA00023295"/>
    </source>
</evidence>
<dbReference type="AlphaFoldDB" id="A0A926Q1L6"/>
<reference evidence="7 8" key="1">
    <citation type="submission" date="2020-09" db="EMBL/GenBank/DDBJ databases">
        <title>Sinomicrobium weinanense sp. nov., a halophilic bacteria isolated from saline-alkali soil.</title>
        <authorList>
            <person name="Wu P."/>
            <person name="Ren H."/>
            <person name="Mei Y."/>
            <person name="Liang Y."/>
            <person name="Chen Z."/>
        </authorList>
    </citation>
    <scope>NUCLEOTIDE SEQUENCE [LARGE SCALE GENOMIC DNA]</scope>
    <source>
        <strain evidence="7 8">FJxs</strain>
    </source>
</reference>
<dbReference type="Proteomes" id="UP000653730">
    <property type="component" value="Unassembled WGS sequence"/>
</dbReference>
<feature type="domain" description="Glycoside hydrolase family 5 C-terminal" evidence="6">
    <location>
        <begin position="357"/>
        <end position="417"/>
    </location>
</feature>
<dbReference type="Pfam" id="PF18564">
    <property type="entry name" value="Glyco_hydro_5_C"/>
    <property type="match status" value="1"/>
</dbReference>
<evidence type="ECO:0000259" key="5">
    <source>
        <dbReference type="Pfam" id="PF00150"/>
    </source>
</evidence>
<dbReference type="GO" id="GO:1901136">
    <property type="term" value="P:carbohydrate derivative catabolic process"/>
    <property type="evidence" value="ECO:0007669"/>
    <property type="project" value="UniProtKB-ARBA"/>
</dbReference>
<dbReference type="InterPro" id="IPR041036">
    <property type="entry name" value="GH5_C"/>
</dbReference>
<evidence type="ECO:0000259" key="6">
    <source>
        <dbReference type="Pfam" id="PF18564"/>
    </source>
</evidence>
<dbReference type="InterPro" id="IPR017853">
    <property type="entry name" value="GH"/>
</dbReference>
<evidence type="ECO:0000313" key="8">
    <source>
        <dbReference type="Proteomes" id="UP000653730"/>
    </source>
</evidence>
<keyword evidence="2 4" id="KW-0378">Hydrolase</keyword>
<dbReference type="Gene3D" id="3.20.20.80">
    <property type="entry name" value="Glycosidases"/>
    <property type="match status" value="1"/>
</dbReference>
<dbReference type="InterPro" id="IPR001547">
    <property type="entry name" value="Glyco_hydro_5"/>
</dbReference>
<dbReference type="PANTHER" id="PTHR31308">
    <property type="match status" value="1"/>
</dbReference>
<dbReference type="GO" id="GO:0000272">
    <property type="term" value="P:polysaccharide catabolic process"/>
    <property type="evidence" value="ECO:0007669"/>
    <property type="project" value="InterPro"/>
</dbReference>
<dbReference type="GO" id="GO:0016042">
    <property type="term" value="P:lipid catabolic process"/>
    <property type="evidence" value="ECO:0007669"/>
    <property type="project" value="UniProtKB-ARBA"/>
</dbReference>
<dbReference type="Pfam" id="PF00150">
    <property type="entry name" value="Cellulase"/>
    <property type="match status" value="1"/>
</dbReference>
<feature type="domain" description="Glycoside hydrolase family 5" evidence="5">
    <location>
        <begin position="61"/>
        <end position="292"/>
    </location>
</feature>
<dbReference type="SUPFAM" id="SSF51445">
    <property type="entry name" value="(Trans)glycosidases"/>
    <property type="match status" value="1"/>
</dbReference>
<comment type="caution">
    <text evidence="7">The sequence shown here is derived from an EMBL/GenBank/DDBJ whole genome shotgun (WGS) entry which is preliminary data.</text>
</comment>
<sequence>MGQISDIFLIVLFCTMNAYGQKVPGALRYTYFEPGEGRQFVPRGFVMNTEDLLGRIAYTEKDYLRAARMGANFQVIRLDMARLGAWPGYSLDSTYLKELDRMVALGKAFGIYTGFKLTVYRVRKSNEKEIWGRLWLNKGNTQDVVIQGWQRLWKRYRDEPYVYSYDLLNEPHKGNTEGSYDEVQRKYLMPLYRRMIDSLRKIDTTKWALYQPMLMEKNPDRAKRKIPFWEMKEDIRRPKIMFAPHIYQLDLSAIKPTIGRYKNEAALSDAPLFLGEWGSATYDETDRDISEQQRYENAYMETARITDSLGMGMIKAWFLGSRWKGTNHMGKFTWAVFQDSVAVGTAERKYITDIIARPFPSKIAGRLTHFKYRFAKRHLKINFSYEKAKGDTEVFVGANRHFPDGFRLSVNNGEWDFVYDPLQGDRFFITEPKDEGSYPDILWDDRLQKIVIKSLPRDRTDYTLDLYPGVSQ</sequence>